<keyword evidence="4 5" id="KW-0448">Lipopolysaccharide biosynthesis</keyword>
<proteinExistence type="inferred from homology"/>
<keyword evidence="3 5" id="KW-0548">Nucleotidyltransferase</keyword>
<accession>A0A4Y8SE46</accession>
<dbReference type="GO" id="GO:0033468">
    <property type="term" value="P:CMP-keto-3-deoxy-D-manno-octulosonic acid biosynthetic process"/>
    <property type="evidence" value="ECO:0007669"/>
    <property type="project" value="UniProtKB-UniRule"/>
</dbReference>
<dbReference type="EC" id="2.7.7.38" evidence="5"/>
<dbReference type="NCBIfam" id="TIGR00466">
    <property type="entry name" value="kdsB"/>
    <property type="match status" value="1"/>
</dbReference>
<sequence length="248" mass="27918">MKAIIVIPARLKSTRLPNKVLLDLGGKPVIQRVYEACIKAKLHQEVWIAADSEVVFNLCKQFTPNVIMTKEEHPSGTDRIAEVVQRIPCDIVVNVQGDEPFFDADIIDRLITALQQSDAQMASVCAPVETLDELHNPNLVKVVTDVNGYALYFSRFRIPYSRDKVLEEADATLYKKHMGVYAYRAGFLAKFIQLPVSFLEGSEKLEQLRALENGFKIKMIEVAGFEKGIDTPEDLELARKKIENNGII</sequence>
<comment type="catalytic activity">
    <reaction evidence="5">
        <text>3-deoxy-alpha-D-manno-oct-2-ulosonate + CTP = CMP-3-deoxy-beta-D-manno-octulosonate + diphosphate</text>
        <dbReference type="Rhea" id="RHEA:23448"/>
        <dbReference type="ChEBI" id="CHEBI:33019"/>
        <dbReference type="ChEBI" id="CHEBI:37563"/>
        <dbReference type="ChEBI" id="CHEBI:85986"/>
        <dbReference type="ChEBI" id="CHEBI:85987"/>
        <dbReference type="EC" id="2.7.7.38"/>
    </reaction>
</comment>
<dbReference type="InterPro" id="IPR029044">
    <property type="entry name" value="Nucleotide-diphossugar_trans"/>
</dbReference>
<name>A0A4Y8SE46_9SPHI</name>
<dbReference type="FunFam" id="3.90.550.10:FF:000011">
    <property type="entry name" value="3-deoxy-manno-octulosonate cytidylyltransferase"/>
    <property type="match status" value="1"/>
</dbReference>
<keyword evidence="7" id="KW-1185">Reference proteome</keyword>
<comment type="caution">
    <text evidence="6">The sequence shown here is derived from an EMBL/GenBank/DDBJ whole genome shotgun (WGS) entry which is preliminary data.</text>
</comment>
<dbReference type="UniPathway" id="UPA00358">
    <property type="reaction ID" value="UER00476"/>
</dbReference>
<dbReference type="CDD" id="cd02517">
    <property type="entry name" value="CMP-KDO-Synthetase"/>
    <property type="match status" value="1"/>
</dbReference>
<dbReference type="EMBL" id="SOZE01000013">
    <property type="protein sequence ID" value="TFF36895.1"/>
    <property type="molecule type" value="Genomic_DNA"/>
</dbReference>
<dbReference type="NCBIfam" id="NF009905">
    <property type="entry name" value="PRK13368.1"/>
    <property type="match status" value="1"/>
</dbReference>
<dbReference type="NCBIfam" id="NF003952">
    <property type="entry name" value="PRK05450.1-5"/>
    <property type="match status" value="1"/>
</dbReference>
<keyword evidence="5" id="KW-0963">Cytoplasm</keyword>
<dbReference type="AlphaFoldDB" id="A0A4Y8SE46"/>
<dbReference type="GO" id="GO:0005829">
    <property type="term" value="C:cytosol"/>
    <property type="evidence" value="ECO:0007669"/>
    <property type="project" value="TreeGrafter"/>
</dbReference>
<dbReference type="GO" id="GO:0009103">
    <property type="term" value="P:lipopolysaccharide biosynthetic process"/>
    <property type="evidence" value="ECO:0007669"/>
    <property type="project" value="UniProtKB-UniRule"/>
</dbReference>
<dbReference type="Pfam" id="PF02348">
    <property type="entry name" value="CTP_transf_3"/>
    <property type="match status" value="1"/>
</dbReference>
<gene>
    <name evidence="5 6" type="primary">kdsB</name>
    <name evidence="6" type="ORF">E2R66_14120</name>
</gene>
<evidence type="ECO:0000313" key="7">
    <source>
        <dbReference type="Proteomes" id="UP000297540"/>
    </source>
</evidence>
<evidence type="ECO:0000313" key="6">
    <source>
        <dbReference type="EMBL" id="TFF36895.1"/>
    </source>
</evidence>
<evidence type="ECO:0000256" key="4">
    <source>
        <dbReference type="ARBA" id="ARBA00022985"/>
    </source>
</evidence>
<dbReference type="OrthoDB" id="9815559at2"/>
<dbReference type="GO" id="GO:0016020">
    <property type="term" value="C:membrane"/>
    <property type="evidence" value="ECO:0007669"/>
    <property type="project" value="UniProtKB-SubCell"/>
</dbReference>
<comment type="pathway">
    <text evidence="5">Nucleotide-sugar biosynthesis; CMP-3-deoxy-D-manno-octulosonate biosynthesis; CMP-3-deoxy-D-manno-octulosonate from 3-deoxy-D-manno-octulosonate and CTP: step 1/1.</text>
</comment>
<dbReference type="HAMAP" id="MF_00057">
    <property type="entry name" value="KdsB"/>
    <property type="match status" value="1"/>
</dbReference>
<dbReference type="Gene3D" id="3.90.550.10">
    <property type="entry name" value="Spore Coat Polysaccharide Biosynthesis Protein SpsA, Chain A"/>
    <property type="match status" value="1"/>
</dbReference>
<dbReference type="SUPFAM" id="SSF53448">
    <property type="entry name" value="Nucleotide-diphospho-sugar transferases"/>
    <property type="match status" value="1"/>
</dbReference>
<organism evidence="6 7">
    <name type="scientific">Mucilaginibacter psychrotolerans</name>
    <dbReference type="NCBI Taxonomy" id="1524096"/>
    <lineage>
        <taxon>Bacteria</taxon>
        <taxon>Pseudomonadati</taxon>
        <taxon>Bacteroidota</taxon>
        <taxon>Sphingobacteriia</taxon>
        <taxon>Sphingobacteriales</taxon>
        <taxon>Sphingobacteriaceae</taxon>
        <taxon>Mucilaginibacter</taxon>
    </lineage>
</organism>
<dbReference type="InterPro" id="IPR003329">
    <property type="entry name" value="Cytidylyl_trans"/>
</dbReference>
<comment type="similarity">
    <text evidence="5">Belongs to the KdsB family.</text>
</comment>
<protein>
    <recommendedName>
        <fullName evidence="5">3-deoxy-manno-octulosonate cytidylyltransferase</fullName>
        <ecNumber evidence="5">2.7.7.38</ecNumber>
    </recommendedName>
    <alternativeName>
        <fullName evidence="5">CMP-2-keto-3-deoxyoctulosonic acid synthase</fullName>
        <shortName evidence="5">CKS</shortName>
        <shortName evidence="5">CMP-KDO synthase</shortName>
    </alternativeName>
</protein>
<evidence type="ECO:0000256" key="2">
    <source>
        <dbReference type="ARBA" id="ARBA00022679"/>
    </source>
</evidence>
<evidence type="ECO:0000256" key="1">
    <source>
        <dbReference type="ARBA" id="ARBA00004370"/>
    </source>
</evidence>
<evidence type="ECO:0000256" key="3">
    <source>
        <dbReference type="ARBA" id="ARBA00022695"/>
    </source>
</evidence>
<dbReference type="RefSeq" id="WP_133231793.1">
    <property type="nucleotide sequence ID" value="NZ_SOZE01000013.1"/>
</dbReference>
<keyword evidence="2 5" id="KW-0808">Transferase</keyword>
<dbReference type="Proteomes" id="UP000297540">
    <property type="component" value="Unassembled WGS sequence"/>
</dbReference>
<dbReference type="PANTHER" id="PTHR42866">
    <property type="entry name" value="3-DEOXY-MANNO-OCTULOSONATE CYTIDYLYLTRANSFERASE"/>
    <property type="match status" value="1"/>
</dbReference>
<dbReference type="InterPro" id="IPR004528">
    <property type="entry name" value="KdsB"/>
</dbReference>
<dbReference type="GO" id="GO:0008690">
    <property type="term" value="F:3-deoxy-manno-octulosonate cytidylyltransferase activity"/>
    <property type="evidence" value="ECO:0007669"/>
    <property type="project" value="UniProtKB-UniRule"/>
</dbReference>
<comment type="function">
    <text evidence="5">Activates KDO (a required 8-carbon sugar) for incorporation into bacterial lipopolysaccharide in Gram-negative bacteria.</text>
</comment>
<reference evidence="6 7" key="1">
    <citation type="journal article" date="2017" name="Int. J. Syst. Evol. Microbiol.">
        <title>Mucilaginibacterpsychrotolerans sp. nov., isolated from peatlands.</title>
        <authorList>
            <person name="Deng Y."/>
            <person name="Shen L."/>
            <person name="Xu B."/>
            <person name="Liu Y."/>
            <person name="Gu Z."/>
            <person name="Liu H."/>
            <person name="Zhou Y."/>
        </authorList>
    </citation>
    <scope>NUCLEOTIDE SEQUENCE [LARGE SCALE GENOMIC DNA]</scope>
    <source>
        <strain evidence="6 7">NH7-4</strain>
    </source>
</reference>
<comment type="subcellular location">
    <subcellularLocation>
        <location evidence="5">Cytoplasm</location>
    </subcellularLocation>
    <subcellularLocation>
        <location evidence="1">Membrane</location>
    </subcellularLocation>
</comment>
<dbReference type="PANTHER" id="PTHR42866:SF2">
    <property type="entry name" value="3-DEOXY-MANNO-OCTULOSONATE CYTIDYLYLTRANSFERASE, MITOCHONDRIAL"/>
    <property type="match status" value="1"/>
</dbReference>
<evidence type="ECO:0000256" key="5">
    <source>
        <dbReference type="HAMAP-Rule" id="MF_00057"/>
    </source>
</evidence>